<dbReference type="AlphaFoldDB" id="A0A9Q3C4Q3"/>
<feature type="signal peptide" evidence="2">
    <location>
        <begin position="1"/>
        <end position="20"/>
    </location>
</feature>
<keyword evidence="2" id="KW-0732">Signal</keyword>
<evidence type="ECO:0000313" key="3">
    <source>
        <dbReference type="EMBL" id="MBW0476503.1"/>
    </source>
</evidence>
<feature type="compositionally biased region" description="Basic and acidic residues" evidence="1">
    <location>
        <begin position="81"/>
        <end position="97"/>
    </location>
</feature>
<feature type="compositionally biased region" description="Basic and acidic residues" evidence="1">
    <location>
        <begin position="165"/>
        <end position="202"/>
    </location>
</feature>
<organism evidence="3 4">
    <name type="scientific">Austropuccinia psidii MF-1</name>
    <dbReference type="NCBI Taxonomy" id="1389203"/>
    <lineage>
        <taxon>Eukaryota</taxon>
        <taxon>Fungi</taxon>
        <taxon>Dikarya</taxon>
        <taxon>Basidiomycota</taxon>
        <taxon>Pucciniomycotina</taxon>
        <taxon>Pucciniomycetes</taxon>
        <taxon>Pucciniales</taxon>
        <taxon>Sphaerophragmiaceae</taxon>
        <taxon>Austropuccinia</taxon>
    </lineage>
</organism>
<dbReference type="Proteomes" id="UP000765509">
    <property type="component" value="Unassembled WGS sequence"/>
</dbReference>
<feature type="region of interest" description="Disordered" evidence="1">
    <location>
        <begin position="54"/>
        <end position="215"/>
    </location>
</feature>
<sequence>MIRLPLLLLAAALALCPVWAFPGPPPDLKSATKPITPKPPHAARHIARQLEHPHPILWTPPPEHHDQSPPKHQRRNWGNLHDFDPKHSFPKHDQPEKHKTKPCQPGSDLPKYEHSENNDPKYGLPKHDDPKKHDEKPTSPGCALPKHDKPEKSVSSPSEPNYGLGKHDKPGKHDEKHADSNCGLPEHDKTGKTDPPKERTPEKYYPNPTTPGYAA</sequence>
<dbReference type="EMBL" id="AVOT02004489">
    <property type="protein sequence ID" value="MBW0476503.1"/>
    <property type="molecule type" value="Genomic_DNA"/>
</dbReference>
<gene>
    <name evidence="3" type="ORF">O181_016218</name>
</gene>
<evidence type="ECO:0000313" key="4">
    <source>
        <dbReference type="Proteomes" id="UP000765509"/>
    </source>
</evidence>
<evidence type="ECO:0000256" key="1">
    <source>
        <dbReference type="SAM" id="MobiDB-lite"/>
    </source>
</evidence>
<reference evidence="3" key="1">
    <citation type="submission" date="2021-03" db="EMBL/GenBank/DDBJ databases">
        <title>Draft genome sequence of rust myrtle Austropuccinia psidii MF-1, a brazilian biotype.</title>
        <authorList>
            <person name="Quecine M.C."/>
            <person name="Pachon D.M.R."/>
            <person name="Bonatelli M.L."/>
            <person name="Correr F.H."/>
            <person name="Franceschini L.M."/>
            <person name="Leite T.F."/>
            <person name="Margarido G.R.A."/>
            <person name="Almeida C.A."/>
            <person name="Ferrarezi J.A."/>
            <person name="Labate C.A."/>
        </authorList>
    </citation>
    <scope>NUCLEOTIDE SEQUENCE</scope>
    <source>
        <strain evidence="3">MF-1</strain>
    </source>
</reference>
<proteinExistence type="predicted"/>
<keyword evidence="4" id="KW-1185">Reference proteome</keyword>
<evidence type="ECO:0000256" key="2">
    <source>
        <dbReference type="SAM" id="SignalP"/>
    </source>
</evidence>
<name>A0A9Q3C4Q3_9BASI</name>
<comment type="caution">
    <text evidence="3">The sequence shown here is derived from an EMBL/GenBank/DDBJ whole genome shotgun (WGS) entry which is preliminary data.</text>
</comment>
<evidence type="ECO:0008006" key="5">
    <source>
        <dbReference type="Google" id="ProtNLM"/>
    </source>
</evidence>
<feature type="compositionally biased region" description="Basic and acidic residues" evidence="1">
    <location>
        <begin position="110"/>
        <end position="137"/>
    </location>
</feature>
<accession>A0A9Q3C4Q3</accession>
<feature type="chain" id="PRO_5040307644" description="Early nodulin-75-like" evidence="2">
    <location>
        <begin position="21"/>
        <end position="215"/>
    </location>
</feature>
<protein>
    <recommendedName>
        <fullName evidence="5">Early nodulin-75-like</fullName>
    </recommendedName>
</protein>